<comment type="caution">
    <text evidence="3">The sequence shown here is derived from an EMBL/GenBank/DDBJ whole genome shotgun (WGS) entry which is preliminary data.</text>
</comment>
<dbReference type="RefSeq" id="WP_379898060.1">
    <property type="nucleotide sequence ID" value="NZ_JBHRTR010000009.1"/>
</dbReference>
<dbReference type="SUPFAM" id="SSF53474">
    <property type="entry name" value="alpha/beta-Hydrolases"/>
    <property type="match status" value="1"/>
</dbReference>
<dbReference type="Gene3D" id="3.40.50.1820">
    <property type="entry name" value="alpha/beta hydrolase"/>
    <property type="match status" value="1"/>
</dbReference>
<protein>
    <submittedName>
        <fullName evidence="3">Alpha/beta fold hydrolase</fullName>
    </submittedName>
</protein>
<dbReference type="InterPro" id="IPR000073">
    <property type="entry name" value="AB_hydrolase_1"/>
</dbReference>
<sequence length="317" mass="34927">MKTIETRNGSFAAIDEGDGPVVLLLHGWPESAYSWRHQIPALAQAGYRVVAPNQRGYAGSFAPEAVDAYTQLHLVGDAIALLDALEAETAVVIGHDWGAPVAWHTALMRPDRVRAVAGLSVPYTPRGARSLTQAMRDHGHSGFYMLYFQEPGVAEAELEADIRDSLLRIYYVGSGNVAPGGEWIAIVPPGGGVLDTAPPRDHLPPWLTEADLDHYTAEFRRSGFRGPLNWYRNVDLSWELMAAYHDAPLEVPACFIAGERDMVLQVRGLEKIRQDLAAKVPDLHGPHFLHGAGHWTQQERPEEVNRILLDFLGGLPR</sequence>
<name>A0ABV7KW13_9PROT</name>
<evidence type="ECO:0000256" key="1">
    <source>
        <dbReference type="ARBA" id="ARBA00022801"/>
    </source>
</evidence>
<dbReference type="Proteomes" id="UP001595528">
    <property type="component" value="Unassembled WGS sequence"/>
</dbReference>
<dbReference type="InterPro" id="IPR000639">
    <property type="entry name" value="Epox_hydrolase-like"/>
</dbReference>
<keyword evidence="4" id="KW-1185">Reference proteome</keyword>
<reference evidence="4" key="1">
    <citation type="journal article" date="2019" name="Int. J. Syst. Evol. Microbiol.">
        <title>The Global Catalogue of Microorganisms (GCM) 10K type strain sequencing project: providing services to taxonomists for standard genome sequencing and annotation.</title>
        <authorList>
            <consortium name="The Broad Institute Genomics Platform"/>
            <consortium name="The Broad Institute Genome Sequencing Center for Infectious Disease"/>
            <person name="Wu L."/>
            <person name="Ma J."/>
        </authorList>
    </citation>
    <scope>NUCLEOTIDE SEQUENCE [LARGE SCALE GENOMIC DNA]</scope>
    <source>
        <strain evidence="4">KCTC 42964</strain>
    </source>
</reference>
<dbReference type="PANTHER" id="PTHR43329">
    <property type="entry name" value="EPOXIDE HYDROLASE"/>
    <property type="match status" value="1"/>
</dbReference>
<dbReference type="Pfam" id="PF00561">
    <property type="entry name" value="Abhydrolase_1"/>
    <property type="match status" value="1"/>
</dbReference>
<proteinExistence type="predicted"/>
<evidence type="ECO:0000259" key="2">
    <source>
        <dbReference type="Pfam" id="PF00561"/>
    </source>
</evidence>
<gene>
    <name evidence="3" type="ORF">ACFOGJ_03120</name>
</gene>
<dbReference type="PRINTS" id="PR00412">
    <property type="entry name" value="EPOXHYDRLASE"/>
</dbReference>
<feature type="domain" description="AB hydrolase-1" evidence="2">
    <location>
        <begin position="20"/>
        <end position="121"/>
    </location>
</feature>
<dbReference type="EMBL" id="JBHRTR010000009">
    <property type="protein sequence ID" value="MFC3226202.1"/>
    <property type="molecule type" value="Genomic_DNA"/>
</dbReference>
<evidence type="ECO:0000313" key="3">
    <source>
        <dbReference type="EMBL" id="MFC3226202.1"/>
    </source>
</evidence>
<organism evidence="3 4">
    <name type="scientific">Marinibaculum pumilum</name>
    <dbReference type="NCBI Taxonomy" id="1766165"/>
    <lineage>
        <taxon>Bacteria</taxon>
        <taxon>Pseudomonadati</taxon>
        <taxon>Pseudomonadota</taxon>
        <taxon>Alphaproteobacteria</taxon>
        <taxon>Rhodospirillales</taxon>
        <taxon>Rhodospirillaceae</taxon>
        <taxon>Marinibaculum</taxon>
    </lineage>
</organism>
<accession>A0ABV7KW13</accession>
<evidence type="ECO:0000313" key="4">
    <source>
        <dbReference type="Proteomes" id="UP001595528"/>
    </source>
</evidence>
<dbReference type="GO" id="GO:0016787">
    <property type="term" value="F:hydrolase activity"/>
    <property type="evidence" value="ECO:0007669"/>
    <property type="project" value="UniProtKB-KW"/>
</dbReference>
<dbReference type="InterPro" id="IPR029058">
    <property type="entry name" value="AB_hydrolase_fold"/>
</dbReference>
<keyword evidence="1 3" id="KW-0378">Hydrolase</keyword>